<proteinExistence type="inferred from homology"/>
<reference evidence="5 6" key="1">
    <citation type="journal article" date="2019" name="Mol. Biol. Evol.">
        <title>Blast fungal genomes show frequent chromosomal changes, gene gains and losses, and effector gene turnover.</title>
        <authorList>
            <person name="Gomez Luciano L.B."/>
            <person name="Jason Tsai I."/>
            <person name="Chuma I."/>
            <person name="Tosa Y."/>
            <person name="Chen Y.H."/>
            <person name="Li J.Y."/>
            <person name="Li M.Y."/>
            <person name="Jade Lu M.Y."/>
            <person name="Nakayashiki H."/>
            <person name="Li W.H."/>
        </authorList>
    </citation>
    <scope>NUCLEOTIDE SEQUENCE [LARGE SCALE GENOMIC DNA]</scope>
    <source>
        <strain evidence="5">MZ5-1-6</strain>
    </source>
</reference>
<dbReference type="GO" id="GO:0005737">
    <property type="term" value="C:cytoplasm"/>
    <property type="evidence" value="ECO:0007669"/>
    <property type="project" value="TreeGrafter"/>
</dbReference>
<dbReference type="PANTHER" id="PTHR44229">
    <property type="entry name" value="15-HYDROXYPROSTAGLANDIN DEHYDROGENASE [NAD(+)]"/>
    <property type="match status" value="1"/>
</dbReference>
<organism evidence="5 6">
    <name type="scientific">Pyricularia oryzae</name>
    <name type="common">Rice blast fungus</name>
    <name type="synonym">Magnaporthe oryzae</name>
    <dbReference type="NCBI Taxonomy" id="318829"/>
    <lineage>
        <taxon>Eukaryota</taxon>
        <taxon>Fungi</taxon>
        <taxon>Dikarya</taxon>
        <taxon>Ascomycota</taxon>
        <taxon>Pezizomycotina</taxon>
        <taxon>Sordariomycetes</taxon>
        <taxon>Sordariomycetidae</taxon>
        <taxon>Magnaporthales</taxon>
        <taxon>Pyriculariaceae</taxon>
        <taxon>Pyricularia</taxon>
    </lineage>
</organism>
<dbReference type="GO" id="GO:0016491">
    <property type="term" value="F:oxidoreductase activity"/>
    <property type="evidence" value="ECO:0007669"/>
    <property type="project" value="UniProtKB-KW"/>
</dbReference>
<dbReference type="InterPro" id="IPR002347">
    <property type="entry name" value="SDR_fam"/>
</dbReference>
<gene>
    <name evidence="5" type="ORF">PoMZ_05326</name>
</gene>
<keyword evidence="3" id="KW-0560">Oxidoreductase</keyword>
<dbReference type="InterPro" id="IPR036291">
    <property type="entry name" value="NAD(P)-bd_dom_sf"/>
</dbReference>
<protein>
    <submittedName>
        <fullName evidence="5">Uncharacterized protein</fullName>
    </submittedName>
</protein>
<dbReference type="OMA" id="WAKWERI"/>
<dbReference type="PANTHER" id="PTHR44229:SF4">
    <property type="entry name" value="15-HYDROXYPROSTAGLANDIN DEHYDROGENASE [NAD(+)]"/>
    <property type="match status" value="1"/>
</dbReference>
<name>A0A4P7NNB2_PYROR</name>
<dbReference type="Gene3D" id="3.40.50.720">
    <property type="entry name" value="NAD(P)-binding Rossmann-like Domain"/>
    <property type="match status" value="1"/>
</dbReference>
<dbReference type="EMBL" id="CP034209">
    <property type="protein sequence ID" value="QBZ63640.1"/>
    <property type="molecule type" value="Genomic_DNA"/>
</dbReference>
<comment type="similarity">
    <text evidence="1 4">Belongs to the short-chain dehydrogenases/reductases (SDR) family.</text>
</comment>
<evidence type="ECO:0000313" key="6">
    <source>
        <dbReference type="Proteomes" id="UP000294847"/>
    </source>
</evidence>
<evidence type="ECO:0000256" key="3">
    <source>
        <dbReference type="ARBA" id="ARBA00023002"/>
    </source>
</evidence>
<evidence type="ECO:0000256" key="1">
    <source>
        <dbReference type="ARBA" id="ARBA00006484"/>
    </source>
</evidence>
<dbReference type="Pfam" id="PF00106">
    <property type="entry name" value="adh_short"/>
    <property type="match status" value="1"/>
</dbReference>
<evidence type="ECO:0000256" key="4">
    <source>
        <dbReference type="RuleBase" id="RU000363"/>
    </source>
</evidence>
<dbReference type="PRINTS" id="PR00080">
    <property type="entry name" value="SDRFAMILY"/>
</dbReference>
<dbReference type="AlphaFoldDB" id="A0A4P7NNB2"/>
<dbReference type="SUPFAM" id="SSF51735">
    <property type="entry name" value="NAD(P)-binding Rossmann-fold domains"/>
    <property type="match status" value="1"/>
</dbReference>
<dbReference type="Proteomes" id="UP000294847">
    <property type="component" value="Chromosome 6"/>
</dbReference>
<accession>A0A4P7NNB2</accession>
<dbReference type="InterPro" id="IPR020904">
    <property type="entry name" value="Sc_DH/Rdtase_CS"/>
</dbReference>
<dbReference type="PROSITE" id="PS00061">
    <property type="entry name" value="ADH_SHORT"/>
    <property type="match status" value="1"/>
</dbReference>
<evidence type="ECO:0000313" key="5">
    <source>
        <dbReference type="EMBL" id="QBZ63640.1"/>
    </source>
</evidence>
<keyword evidence="2" id="KW-0521">NADP</keyword>
<evidence type="ECO:0000256" key="2">
    <source>
        <dbReference type="ARBA" id="ARBA00022857"/>
    </source>
</evidence>
<dbReference type="SMR" id="A0A4P7NNB2"/>
<sequence>MAPTTASDRKTAIITGSTSGIGLDLARDLRAKGWNVAISGRREPCKGEEIAKSIDETGEAALYCRADVSVYADQAELFRQAWAKWGRLDLFVANAGIVDEGPTSRYNLLRKDAAVDDVPPEPKLGCSDVNFKGVVYGTELAQHYMRHNKPKRGGKIIVTGSIAGLFPLPTYPEYSSAKAAVSQWVRVMAPMLKLHDDITINCVLPNGYDTAILPGFKEAYLDEHLTKRDCMMRAYFIFIDDEENSQTGQNVETAYDSLYFHERPAAKNEVVKRTEKVYEPWFEYAHGARSGLETAIKAPMRTGV</sequence>
<dbReference type="PRINTS" id="PR00081">
    <property type="entry name" value="GDHRDH"/>
</dbReference>